<dbReference type="AlphaFoldDB" id="A0A7I4YHH4"/>
<sequence>MGRPHTSRTKIEEIAISYYTNLFRSTVPVSRIPTPTQEVAPRIEEWELERAIRQMKPRKAPGPDRISADFLKSVSHTIIKQLTDIQTSRRTDTQTYRHTDIQTCTQTDTPNLWSINTW</sequence>
<organism evidence="1 2">
    <name type="scientific">Haemonchus contortus</name>
    <name type="common">Barber pole worm</name>
    <dbReference type="NCBI Taxonomy" id="6289"/>
    <lineage>
        <taxon>Eukaryota</taxon>
        <taxon>Metazoa</taxon>
        <taxon>Ecdysozoa</taxon>
        <taxon>Nematoda</taxon>
        <taxon>Chromadorea</taxon>
        <taxon>Rhabditida</taxon>
        <taxon>Rhabditina</taxon>
        <taxon>Rhabditomorpha</taxon>
        <taxon>Strongyloidea</taxon>
        <taxon>Trichostrongylidae</taxon>
        <taxon>Haemonchus</taxon>
    </lineage>
</organism>
<reference evidence="2" key="1">
    <citation type="submission" date="2020-12" db="UniProtKB">
        <authorList>
            <consortium name="WormBaseParasite"/>
        </authorList>
    </citation>
    <scope>IDENTIFICATION</scope>
    <source>
        <strain evidence="2">MHco3</strain>
    </source>
</reference>
<dbReference type="OrthoDB" id="407509at2759"/>
<proteinExistence type="predicted"/>
<name>A0A7I4YHH4_HAECO</name>
<keyword evidence="1" id="KW-1185">Reference proteome</keyword>
<protein>
    <submittedName>
        <fullName evidence="2">Transposase</fullName>
    </submittedName>
</protein>
<dbReference type="Proteomes" id="UP000025227">
    <property type="component" value="Unplaced"/>
</dbReference>
<evidence type="ECO:0000313" key="1">
    <source>
        <dbReference type="Proteomes" id="UP000025227"/>
    </source>
</evidence>
<accession>A0A7I4YHH4</accession>
<dbReference type="WBParaSite" id="HCON_00092950-00001">
    <property type="protein sequence ID" value="HCON_00092950-00001"/>
    <property type="gene ID" value="HCON_00092950"/>
</dbReference>
<evidence type="ECO:0000313" key="2">
    <source>
        <dbReference type="WBParaSite" id="HCON_00092950-00001"/>
    </source>
</evidence>